<accession>A0ABW3DPL8</accession>
<evidence type="ECO:0000259" key="1">
    <source>
        <dbReference type="Pfam" id="PF13556"/>
    </source>
</evidence>
<protein>
    <submittedName>
        <fullName evidence="2">PucR family transcriptional regulator</fullName>
    </submittedName>
</protein>
<feature type="non-terminal residue" evidence="2">
    <location>
        <position position="1"/>
    </location>
</feature>
<dbReference type="InterPro" id="IPR042070">
    <property type="entry name" value="PucR_C-HTH_sf"/>
</dbReference>
<dbReference type="Proteomes" id="UP001597024">
    <property type="component" value="Unassembled WGS sequence"/>
</dbReference>
<sequence>LDRVHESHREAVLAWRAATADPARYGASAHWDALGLDRLLIQLPLDSLTADDLPPTVRRLLEAPSGEKLARTLEAYLDNGADAQLTARVLVIHRSTLYYRLGRIHEIVQSDLSDGLVRRELHTGLRVAALARLRAA</sequence>
<gene>
    <name evidence="2" type="ORF">ACFQ08_10630</name>
</gene>
<keyword evidence="3" id="KW-1185">Reference proteome</keyword>
<organism evidence="2 3">
    <name type="scientific">Streptosporangium algeriense</name>
    <dbReference type="NCBI Taxonomy" id="1682748"/>
    <lineage>
        <taxon>Bacteria</taxon>
        <taxon>Bacillati</taxon>
        <taxon>Actinomycetota</taxon>
        <taxon>Actinomycetes</taxon>
        <taxon>Streptosporangiales</taxon>
        <taxon>Streptosporangiaceae</taxon>
        <taxon>Streptosporangium</taxon>
    </lineage>
</organism>
<name>A0ABW3DPL8_9ACTN</name>
<dbReference type="PANTHER" id="PTHR33744">
    <property type="entry name" value="CARBOHYDRATE DIACID REGULATOR"/>
    <property type="match status" value="1"/>
</dbReference>
<proteinExistence type="predicted"/>
<dbReference type="InterPro" id="IPR051448">
    <property type="entry name" value="CdaR-like_regulators"/>
</dbReference>
<reference evidence="3" key="1">
    <citation type="journal article" date="2019" name="Int. J. Syst. Evol. Microbiol.">
        <title>The Global Catalogue of Microorganisms (GCM) 10K type strain sequencing project: providing services to taxonomists for standard genome sequencing and annotation.</title>
        <authorList>
            <consortium name="The Broad Institute Genomics Platform"/>
            <consortium name="The Broad Institute Genome Sequencing Center for Infectious Disease"/>
            <person name="Wu L."/>
            <person name="Ma J."/>
        </authorList>
    </citation>
    <scope>NUCLEOTIDE SEQUENCE [LARGE SCALE GENOMIC DNA]</scope>
    <source>
        <strain evidence="3">CCUG 62974</strain>
    </source>
</reference>
<feature type="domain" description="PucR C-terminal helix-turn-helix" evidence="1">
    <location>
        <begin position="69"/>
        <end position="127"/>
    </location>
</feature>
<dbReference type="PANTHER" id="PTHR33744:SF17">
    <property type="entry name" value="CONSERVED PROTEIN"/>
    <property type="match status" value="1"/>
</dbReference>
<comment type="caution">
    <text evidence="2">The sequence shown here is derived from an EMBL/GenBank/DDBJ whole genome shotgun (WGS) entry which is preliminary data.</text>
</comment>
<evidence type="ECO:0000313" key="2">
    <source>
        <dbReference type="EMBL" id="MFD0885002.1"/>
    </source>
</evidence>
<dbReference type="InterPro" id="IPR025736">
    <property type="entry name" value="PucR_C-HTH_dom"/>
</dbReference>
<evidence type="ECO:0000313" key="3">
    <source>
        <dbReference type="Proteomes" id="UP001597024"/>
    </source>
</evidence>
<dbReference type="EMBL" id="JBHTHX010000268">
    <property type="protein sequence ID" value="MFD0885002.1"/>
    <property type="molecule type" value="Genomic_DNA"/>
</dbReference>
<dbReference type="Pfam" id="PF13556">
    <property type="entry name" value="HTH_30"/>
    <property type="match status" value="1"/>
</dbReference>
<dbReference type="Gene3D" id="1.10.10.2840">
    <property type="entry name" value="PucR C-terminal helix-turn-helix domain"/>
    <property type="match status" value="1"/>
</dbReference>